<evidence type="ECO:0000313" key="2">
    <source>
        <dbReference type="Proteomes" id="UP000184536"/>
    </source>
</evidence>
<dbReference type="EMBL" id="FQZV01000012">
    <property type="protein sequence ID" value="SHJ02064.1"/>
    <property type="molecule type" value="Genomic_DNA"/>
</dbReference>
<keyword evidence="2" id="KW-1185">Reference proteome</keyword>
<organism evidence="1 2">
    <name type="scientific">Geosporobacter subterraneus DSM 17957</name>
    <dbReference type="NCBI Taxonomy" id="1121919"/>
    <lineage>
        <taxon>Bacteria</taxon>
        <taxon>Bacillati</taxon>
        <taxon>Bacillota</taxon>
        <taxon>Clostridia</taxon>
        <taxon>Peptostreptococcales</taxon>
        <taxon>Thermotaleaceae</taxon>
        <taxon>Geosporobacter</taxon>
    </lineage>
</organism>
<protein>
    <submittedName>
        <fullName evidence="1">Uncharacterized protein</fullName>
    </submittedName>
</protein>
<proteinExistence type="predicted"/>
<name>A0A1M6FWM6_9FIRM</name>
<dbReference type="AlphaFoldDB" id="A0A1M6FWM6"/>
<evidence type="ECO:0000313" key="1">
    <source>
        <dbReference type="EMBL" id="SHJ02064.1"/>
    </source>
</evidence>
<dbReference type="Proteomes" id="UP000184536">
    <property type="component" value="Unassembled WGS sequence"/>
</dbReference>
<sequence length="333" mass="38609">MIYIRMGPRFLFIRTEKVQQLQDFIYKHLQGTLYSFEEALEYSTENSTIIFLTPPNLTHTRVEDAESILLVPAASSIILMTFINETASPWISRIQLGPASLVLRVAGDGKDALEQIQREYQAQALNWLEAIDLGEADDTIISLTNKPINHNLQSKDFIHPNLLVSMPVNLLSHRLRNEGLIFITHGLKSREWYELRINIYDSRELYHEHQERLQLILSEIEAGMILGESWTKDHALMLFSVVAYQIKLFTMLEPLEIKKILMALEYDSNGKRLVDLDLYHRNKKISWTHIGGIGSKFEKEKVCVSYRENLLKQLSEDTLIRLLEIEKKINESK</sequence>
<gene>
    <name evidence="1" type="ORF">SAMN02745975_01117</name>
</gene>
<dbReference type="RefSeq" id="WP_110940368.1">
    <property type="nucleotide sequence ID" value="NZ_FQZV01000012.1"/>
</dbReference>
<accession>A0A1M6FWM6</accession>
<dbReference type="STRING" id="1121919.SAMN02745975_01117"/>
<reference evidence="2" key="1">
    <citation type="submission" date="2016-11" db="EMBL/GenBank/DDBJ databases">
        <authorList>
            <person name="Varghese N."/>
            <person name="Submissions S."/>
        </authorList>
    </citation>
    <scope>NUCLEOTIDE SEQUENCE [LARGE SCALE GENOMIC DNA]</scope>
    <source>
        <strain evidence="2">DSM 17957</strain>
    </source>
</reference>
<dbReference type="OrthoDB" id="2383at2"/>